<comment type="caution">
    <text evidence="1">The sequence shown here is derived from an EMBL/GenBank/DDBJ whole genome shotgun (WGS) entry which is preliminary data.</text>
</comment>
<evidence type="ECO:0000313" key="1">
    <source>
        <dbReference type="EMBL" id="CAK9079776.1"/>
    </source>
</evidence>
<reference evidence="1 2" key="1">
    <citation type="submission" date="2024-02" db="EMBL/GenBank/DDBJ databases">
        <authorList>
            <person name="Chen Y."/>
            <person name="Shah S."/>
            <person name="Dougan E. K."/>
            <person name="Thang M."/>
            <person name="Chan C."/>
        </authorList>
    </citation>
    <scope>NUCLEOTIDE SEQUENCE [LARGE SCALE GENOMIC DNA]</scope>
</reference>
<accession>A0ABP0PW73</accession>
<keyword evidence="2" id="KW-1185">Reference proteome</keyword>
<gene>
    <name evidence="1" type="ORF">SCF082_LOCUS38072</name>
</gene>
<dbReference type="Proteomes" id="UP001642464">
    <property type="component" value="Unassembled WGS sequence"/>
</dbReference>
<protein>
    <submittedName>
        <fullName evidence="1">Uncharacterized protein</fullName>
    </submittedName>
</protein>
<name>A0ABP0PW73_9DINO</name>
<organism evidence="1 2">
    <name type="scientific">Durusdinium trenchii</name>
    <dbReference type="NCBI Taxonomy" id="1381693"/>
    <lineage>
        <taxon>Eukaryota</taxon>
        <taxon>Sar</taxon>
        <taxon>Alveolata</taxon>
        <taxon>Dinophyceae</taxon>
        <taxon>Suessiales</taxon>
        <taxon>Symbiodiniaceae</taxon>
        <taxon>Durusdinium</taxon>
    </lineage>
</organism>
<evidence type="ECO:0000313" key="2">
    <source>
        <dbReference type="Proteomes" id="UP001642464"/>
    </source>
</evidence>
<sequence length="487" mass="55021">MQKVLTLFWDRYKQTHGNHEIYSRAASGLIDMSMCLPVLYHGDEGRGLKKKQVMIASTHGVIGAGCSHQNNDLGHPSDPSKDPLRLNMIGNTLLNHFIQFAAPIGLYNKSPESFDRLLDLQAKEFRKLFYEGAEINGRRFFIACIGVKGDAPFLVKAGKFERSFAHKPTRPSSKKPAGGVCHLCCAGKEDLHPPAPYEDYGSVRPAWRNTVGLLRPYSQPSPLLQIPLNGDGFMPEKLFQYDLFHNWHMGVGKTFISSAVCICLELVDETIECAFETITEDFKAYCARNRESPYHKSLTASLFGIQGSFQSWPEAGWSKGDFTRLLNSWFEDYCSRKVVGHTRDPLCLKCAEGVALINACIHGLYHEGVFIPSERAVDLARKGLRFLRLYAELALECFKRSKKRFPLIPKGHFLHHSFLDLLEQSLSNPDGWTVNVLIYACQSQEDFVGRPSRIARRVNPRTTSLRVLQRVFLAVRSKLWPKGKDDP</sequence>
<proteinExistence type="predicted"/>
<dbReference type="EMBL" id="CAXAMM010038651">
    <property type="protein sequence ID" value="CAK9079776.1"/>
    <property type="molecule type" value="Genomic_DNA"/>
</dbReference>